<name>A0A1V4I9T6_9FIRM</name>
<organism evidence="1 2">
    <name type="scientific">Alkalithermobacter paradoxus</name>
    <dbReference type="NCBI Taxonomy" id="29349"/>
    <lineage>
        <taxon>Bacteria</taxon>
        <taxon>Bacillati</taxon>
        <taxon>Bacillota</taxon>
        <taxon>Clostridia</taxon>
        <taxon>Peptostreptococcales</taxon>
        <taxon>Tepidibacteraceae</taxon>
        <taxon>Alkalithermobacter</taxon>
    </lineage>
</organism>
<dbReference type="Gene3D" id="4.10.280.10">
    <property type="entry name" value="Helix-loop-helix DNA-binding domain"/>
    <property type="match status" value="1"/>
</dbReference>
<dbReference type="InterPro" id="IPR018540">
    <property type="entry name" value="Spo0E-like"/>
</dbReference>
<sequence length="53" mass="6046">MGIQEIRNEIDTLKETLNKMASNETNIGNNSELVTLSQKLDVLINKYIYLTMS</sequence>
<protein>
    <recommendedName>
        <fullName evidence="3">Spo0E like sporulation regulatory protein</fullName>
    </recommendedName>
</protein>
<evidence type="ECO:0000313" key="2">
    <source>
        <dbReference type="Proteomes" id="UP000190140"/>
    </source>
</evidence>
<keyword evidence="2" id="KW-1185">Reference proteome</keyword>
<reference evidence="1 2" key="1">
    <citation type="submission" date="2017-03" db="EMBL/GenBank/DDBJ databases">
        <title>Genome sequence of Clostridium thermoalcaliphilum DSM 7309.</title>
        <authorList>
            <person name="Poehlein A."/>
            <person name="Daniel R."/>
        </authorList>
    </citation>
    <scope>NUCLEOTIDE SEQUENCE [LARGE SCALE GENOMIC DNA]</scope>
    <source>
        <strain evidence="1 2">DSM 7309</strain>
    </source>
</reference>
<dbReference type="SUPFAM" id="SSF140500">
    <property type="entry name" value="BAS1536-like"/>
    <property type="match status" value="1"/>
</dbReference>
<dbReference type="OrthoDB" id="1937171at2"/>
<comment type="caution">
    <text evidence="1">The sequence shown here is derived from an EMBL/GenBank/DDBJ whole genome shotgun (WGS) entry which is preliminary data.</text>
</comment>
<accession>A0A1V4I9T6</accession>
<dbReference type="EMBL" id="MZGW01000001">
    <property type="protein sequence ID" value="OPJ56752.1"/>
    <property type="molecule type" value="Genomic_DNA"/>
</dbReference>
<gene>
    <name evidence="1" type="ORF">CLOTH_00340</name>
</gene>
<evidence type="ECO:0000313" key="1">
    <source>
        <dbReference type="EMBL" id="OPJ56752.1"/>
    </source>
</evidence>
<dbReference type="GO" id="GO:0043937">
    <property type="term" value="P:regulation of sporulation"/>
    <property type="evidence" value="ECO:0007669"/>
    <property type="project" value="InterPro"/>
</dbReference>
<evidence type="ECO:0008006" key="3">
    <source>
        <dbReference type="Google" id="ProtNLM"/>
    </source>
</evidence>
<dbReference type="AlphaFoldDB" id="A0A1V4I9T6"/>
<proteinExistence type="predicted"/>
<dbReference type="Pfam" id="PF09388">
    <property type="entry name" value="SpoOE-like"/>
    <property type="match status" value="1"/>
</dbReference>
<dbReference type="GO" id="GO:0046983">
    <property type="term" value="F:protein dimerization activity"/>
    <property type="evidence" value="ECO:0007669"/>
    <property type="project" value="InterPro"/>
</dbReference>
<dbReference type="Proteomes" id="UP000190140">
    <property type="component" value="Unassembled WGS sequence"/>
</dbReference>
<dbReference type="InterPro" id="IPR037208">
    <property type="entry name" value="Spo0E-like_sf"/>
</dbReference>
<dbReference type="RefSeq" id="WP_079410052.1">
    <property type="nucleotide sequence ID" value="NZ_MZGW01000001.1"/>
</dbReference>
<dbReference type="InterPro" id="IPR036638">
    <property type="entry name" value="HLH_DNA-bd_sf"/>
</dbReference>